<dbReference type="Gene3D" id="3.30.70.270">
    <property type="match status" value="1"/>
</dbReference>
<dbReference type="GO" id="GO:0042276">
    <property type="term" value="P:error-prone translesion synthesis"/>
    <property type="evidence" value="ECO:0007669"/>
    <property type="project" value="TreeGrafter"/>
</dbReference>
<name>A0A511V3P5_9BACI</name>
<dbReference type="PANTHER" id="PTHR11076:SF35">
    <property type="entry name" value="DNA REPAIR PROTEIN HOMOLOG YOBH"/>
    <property type="match status" value="1"/>
</dbReference>
<dbReference type="Pfam" id="PF00817">
    <property type="entry name" value="IMS"/>
    <property type="match status" value="1"/>
</dbReference>
<dbReference type="InterPro" id="IPR043128">
    <property type="entry name" value="Rev_trsase/Diguanyl_cyclase"/>
</dbReference>
<dbReference type="InterPro" id="IPR001126">
    <property type="entry name" value="UmuC"/>
</dbReference>
<dbReference type="GO" id="GO:0003887">
    <property type="term" value="F:DNA-directed DNA polymerase activity"/>
    <property type="evidence" value="ECO:0007669"/>
    <property type="project" value="InterPro"/>
</dbReference>
<evidence type="ECO:0000256" key="1">
    <source>
        <dbReference type="ARBA" id="ARBA00010945"/>
    </source>
</evidence>
<dbReference type="EMBL" id="BJXW01000023">
    <property type="protein sequence ID" value="GEN31872.1"/>
    <property type="molecule type" value="Genomic_DNA"/>
</dbReference>
<dbReference type="GO" id="GO:0006281">
    <property type="term" value="P:DNA repair"/>
    <property type="evidence" value="ECO:0007669"/>
    <property type="project" value="InterPro"/>
</dbReference>
<dbReference type="CDD" id="cd01700">
    <property type="entry name" value="PolY_Pol_V_umuC"/>
    <property type="match status" value="1"/>
</dbReference>
<dbReference type="GO" id="GO:0003684">
    <property type="term" value="F:damaged DNA binding"/>
    <property type="evidence" value="ECO:0007669"/>
    <property type="project" value="InterPro"/>
</dbReference>
<proteinExistence type="inferred from homology"/>
<dbReference type="SUPFAM" id="SSF100879">
    <property type="entry name" value="Lesion bypass DNA polymerase (Y-family), little finger domain"/>
    <property type="match status" value="1"/>
</dbReference>
<comment type="caution">
    <text evidence="3">The sequence shown here is derived from an EMBL/GenBank/DDBJ whole genome shotgun (WGS) entry which is preliminary data.</text>
</comment>
<dbReference type="Pfam" id="PF21999">
    <property type="entry name" value="IMS_HHH_1"/>
    <property type="match status" value="1"/>
</dbReference>
<evidence type="ECO:0000313" key="3">
    <source>
        <dbReference type="EMBL" id="GEN31872.1"/>
    </source>
</evidence>
<dbReference type="AlphaFoldDB" id="A0A511V3P5"/>
<dbReference type="InterPro" id="IPR050116">
    <property type="entry name" value="DNA_polymerase-Y"/>
</dbReference>
<keyword evidence="4" id="KW-1185">Reference proteome</keyword>
<dbReference type="InterPro" id="IPR053848">
    <property type="entry name" value="IMS_HHH_1"/>
</dbReference>
<dbReference type="PROSITE" id="PS50173">
    <property type="entry name" value="UMUC"/>
    <property type="match status" value="1"/>
</dbReference>
<sequence length="420" mass="47509">MLNYEALPKRTIFCIDMKSFYASCAALDRGLDPLSTYLAVVADTNRDGSVVLAATPALKHEFGIRTGNRLFEIPQDDRIIIVPAQMNLYLQVSVEITRLFNKYVPQEAIHTYSVDESFLDVSGTCHIFGDYNQLAKRIINELKDTFGLTATIGIGPNMLMAKLCLDLEAKEMGIAHWTYDDVPTKLWPVKPLSKMWGIGRPLEKRLNRMGISTIGDLAHYPLTQLEKAFGVIGNQLYYHAHGVDLSQLGTPLLTEQVSYGKSQILLRDYHHPEKIAHVILEMCEEVARRAREDQKAGRTIHLGIGYSKHDGGGGFHRSISLETPTNITMEIYAACMHLFRQFYMHKTVRKISVSLDQIVEDNQLQLQLFSGDRIREWKLGYVMDDIRHDYGSDALLRAVSFTEHGTARYRSQLVGGHYAT</sequence>
<dbReference type="GO" id="GO:0009432">
    <property type="term" value="P:SOS response"/>
    <property type="evidence" value="ECO:0007669"/>
    <property type="project" value="TreeGrafter"/>
</dbReference>
<dbReference type="Gene3D" id="3.30.1490.100">
    <property type="entry name" value="DNA polymerase, Y-family, little finger domain"/>
    <property type="match status" value="1"/>
</dbReference>
<dbReference type="Proteomes" id="UP000321491">
    <property type="component" value="Unassembled WGS sequence"/>
</dbReference>
<comment type="similarity">
    <text evidence="1">Belongs to the DNA polymerase type-Y family.</text>
</comment>
<dbReference type="GO" id="GO:0005829">
    <property type="term" value="C:cytosol"/>
    <property type="evidence" value="ECO:0007669"/>
    <property type="project" value="TreeGrafter"/>
</dbReference>
<dbReference type="RefSeq" id="WP_146938253.1">
    <property type="nucleotide sequence ID" value="NZ_BJXW01000023.1"/>
</dbReference>
<organism evidence="3 4">
    <name type="scientific">Cerasibacillus quisquiliarum</name>
    <dbReference type="NCBI Taxonomy" id="227865"/>
    <lineage>
        <taxon>Bacteria</taxon>
        <taxon>Bacillati</taxon>
        <taxon>Bacillota</taxon>
        <taxon>Bacilli</taxon>
        <taxon>Bacillales</taxon>
        <taxon>Bacillaceae</taxon>
        <taxon>Cerasibacillus</taxon>
    </lineage>
</organism>
<dbReference type="PANTHER" id="PTHR11076">
    <property type="entry name" value="DNA REPAIR POLYMERASE UMUC / TRANSFERASE FAMILY MEMBER"/>
    <property type="match status" value="1"/>
</dbReference>
<evidence type="ECO:0000313" key="4">
    <source>
        <dbReference type="Proteomes" id="UP000321491"/>
    </source>
</evidence>
<dbReference type="SUPFAM" id="SSF56672">
    <property type="entry name" value="DNA/RNA polymerases"/>
    <property type="match status" value="1"/>
</dbReference>
<evidence type="ECO:0000259" key="2">
    <source>
        <dbReference type="PROSITE" id="PS50173"/>
    </source>
</evidence>
<feature type="domain" description="UmuC" evidence="2">
    <location>
        <begin position="12"/>
        <end position="199"/>
    </location>
</feature>
<dbReference type="Gene3D" id="3.40.1170.60">
    <property type="match status" value="1"/>
</dbReference>
<dbReference type="InterPro" id="IPR017961">
    <property type="entry name" value="DNA_pol_Y-fam_little_finger"/>
</dbReference>
<dbReference type="InterPro" id="IPR043502">
    <property type="entry name" value="DNA/RNA_pol_sf"/>
</dbReference>
<dbReference type="InterPro" id="IPR036775">
    <property type="entry name" value="DNA_pol_Y-fam_lit_finger_sf"/>
</dbReference>
<reference evidence="3 4" key="1">
    <citation type="submission" date="2019-07" db="EMBL/GenBank/DDBJ databases">
        <title>Whole genome shotgun sequence of Cerasibacillus quisquiliarum NBRC 102429.</title>
        <authorList>
            <person name="Hosoyama A."/>
            <person name="Uohara A."/>
            <person name="Ohji S."/>
            <person name="Ichikawa N."/>
        </authorList>
    </citation>
    <scope>NUCLEOTIDE SEQUENCE [LARGE SCALE GENOMIC DNA]</scope>
    <source>
        <strain evidence="3 4">NBRC 102429</strain>
    </source>
</reference>
<dbReference type="Gene3D" id="1.10.150.20">
    <property type="entry name" value="5' to 3' exonuclease, C-terminal subdomain"/>
    <property type="match status" value="1"/>
</dbReference>
<dbReference type="OrthoDB" id="9808813at2"/>
<protein>
    <submittedName>
        <fullName evidence="3">Putative UV-damage repair protein UvrX</fullName>
    </submittedName>
</protein>
<accession>A0A511V3P5</accession>
<gene>
    <name evidence="3" type="primary">uvrX</name>
    <name evidence="3" type="ORF">CQU01_21100</name>
</gene>
<dbReference type="Pfam" id="PF11799">
    <property type="entry name" value="IMS_C"/>
    <property type="match status" value="1"/>
</dbReference>